<name>A0A089Y7Y4_9PSED</name>
<accession>A0A089Y7Y4</accession>
<dbReference type="OrthoDB" id="6739508at2"/>
<reference evidence="1 2" key="1">
    <citation type="submission" date="2014-09" db="EMBL/GenBank/DDBJ databases">
        <authorList>
            <person name="Chan K.-G."/>
        </authorList>
    </citation>
    <scope>NUCLEOTIDE SEQUENCE [LARGE SCALE GENOMIC DNA]</scope>
    <source>
        <strain evidence="1 2">ND07</strain>
    </source>
</reference>
<proteinExistence type="predicted"/>
<dbReference type="STRING" id="157783.LK03_01380"/>
<keyword evidence="2" id="KW-1185">Reference proteome</keyword>
<dbReference type="AlphaFoldDB" id="A0A089Y7Y4"/>
<protein>
    <submittedName>
        <fullName evidence="1">Uncharacterized protein</fullName>
    </submittedName>
</protein>
<evidence type="ECO:0000313" key="1">
    <source>
        <dbReference type="EMBL" id="AIR87968.1"/>
    </source>
</evidence>
<evidence type="ECO:0000313" key="2">
    <source>
        <dbReference type="Proteomes" id="UP000029493"/>
    </source>
</evidence>
<organism evidence="1 2">
    <name type="scientific">Pseudomonas cremoricolorata</name>
    <dbReference type="NCBI Taxonomy" id="157783"/>
    <lineage>
        <taxon>Bacteria</taxon>
        <taxon>Pseudomonadati</taxon>
        <taxon>Pseudomonadota</taxon>
        <taxon>Gammaproteobacteria</taxon>
        <taxon>Pseudomonadales</taxon>
        <taxon>Pseudomonadaceae</taxon>
        <taxon>Pseudomonas</taxon>
    </lineage>
</organism>
<dbReference type="EMBL" id="CP009455">
    <property type="protein sequence ID" value="AIR87968.1"/>
    <property type="molecule type" value="Genomic_DNA"/>
</dbReference>
<dbReference type="KEGG" id="psw:LK03_01380"/>
<dbReference type="RefSeq" id="WP_038410751.1">
    <property type="nucleotide sequence ID" value="NZ_CP009455.1"/>
</dbReference>
<sequence length="640" mass="71695">MPHPTHPTANAEPWLADFGIFLTSRSDRILNNGHQQVEVTLVAAAAEGQVISDEQFESFSLMYQTANGSCLPLPYDDDTADWFYRTQHDERYDYHWSCTDMAVPVAPCRADATVRIKRLYVHCRAADGQCITLLGTVQPAPGQQIVTPEPLQQELIAEQSPHYRFPQDYEWQRKVRVGERLFDNVAIRDSDAILEYSLRPKWGGFASARLVAPPIDAMQATNPQPSLGARAPAIGFALPNTSTIVHPDDMHAATVEHDQWVTQPLTSTTDQLVVVLQSQRCSGSPLDGRGRTQPQTIEARDRQGGLHVLTIGPSPDARLDLEVRTARSIASHGISNISFFRVAGRGLAADAVPCRLYANGSQQTYVDVIIEAVDEYGIPVTVPDSILAEVRLIDYNTGSTMPPGYGVSRTQSRIDQRFNYYQNQFGADPSLPIRPNTQTIRFFYKTYQSANVRIAARLVIDGKTYHTHDRTLPPGDGTTVAGRSNSSAIIEPRAVDYLYNRPGDFSLVRHDASDHRSNGVRDIDRYHLTFRSAIPHRIVYYPQSQSLSWDYNGNNITNWIFWSVLLGQSSVTAARLDISQSLNTPNEGVSLFRLKLDRTWIEGESNGNWDYLCNVQDENGNHHSVWVAVRDRMNVMWLTN</sequence>
<dbReference type="Proteomes" id="UP000029493">
    <property type="component" value="Chromosome"/>
</dbReference>
<gene>
    <name evidence="1" type="ORF">LK03_01380</name>
</gene>